<dbReference type="RefSeq" id="WP_108360448.1">
    <property type="nucleotide sequence ID" value="NZ_NESP01000001.1"/>
</dbReference>
<evidence type="ECO:0000256" key="3">
    <source>
        <dbReference type="ARBA" id="ARBA00022764"/>
    </source>
</evidence>
<comment type="subunit">
    <text evidence="4">Component of the lipopolysaccharide transport and assembly complex.</text>
</comment>
<proteinExistence type="inferred from homology"/>
<organism evidence="6 7">
    <name type="scientific">Limnohabitans curvus</name>
    <dbReference type="NCBI Taxonomy" id="323423"/>
    <lineage>
        <taxon>Bacteria</taxon>
        <taxon>Pseudomonadati</taxon>
        <taxon>Pseudomonadota</taxon>
        <taxon>Betaproteobacteria</taxon>
        <taxon>Burkholderiales</taxon>
        <taxon>Comamonadaceae</taxon>
        <taxon>Limnohabitans</taxon>
    </lineage>
</organism>
<evidence type="ECO:0000313" key="6">
    <source>
        <dbReference type="EMBL" id="PUE59229.1"/>
    </source>
</evidence>
<dbReference type="NCBIfam" id="TIGR03002">
    <property type="entry name" value="outer_YhbN_LptA"/>
    <property type="match status" value="1"/>
</dbReference>
<dbReference type="GO" id="GO:0009279">
    <property type="term" value="C:cell outer membrane"/>
    <property type="evidence" value="ECO:0007669"/>
    <property type="project" value="TreeGrafter"/>
</dbReference>
<sequence length="172" mass="19243">MAIVPVAASAEKADREKPTHIEADNLVHDELNQVSIFTGRAVLTRGTMVMRGTRIEMREDADGYQFGVIFPEPNKRAFFRQKREGNDEFMEGEALRIEFDGKADRVKLIDNAEVRRYRGAVLNDTMTGKLIIYENLTDVFSIDGQRTEAGGKASGGRVRAVLAPRSKTLEKP</sequence>
<dbReference type="PANTHER" id="PTHR36504:SF1">
    <property type="entry name" value="LIPOPOLYSACCHARIDE EXPORT SYSTEM PROTEIN LPTA"/>
    <property type="match status" value="1"/>
</dbReference>
<protein>
    <recommendedName>
        <fullName evidence="4">Lipopolysaccharide export system protein LptA</fullName>
    </recommendedName>
</protein>
<dbReference type="HAMAP" id="MF_01914">
    <property type="entry name" value="LPS_assembly_LptA"/>
    <property type="match status" value="1"/>
</dbReference>
<dbReference type="InterPro" id="IPR014340">
    <property type="entry name" value="LptA"/>
</dbReference>
<evidence type="ECO:0000256" key="1">
    <source>
        <dbReference type="ARBA" id="ARBA00022448"/>
    </source>
</evidence>
<evidence type="ECO:0000256" key="4">
    <source>
        <dbReference type="HAMAP-Rule" id="MF_01914"/>
    </source>
</evidence>
<evidence type="ECO:0000256" key="2">
    <source>
        <dbReference type="ARBA" id="ARBA00022729"/>
    </source>
</evidence>
<keyword evidence="3 4" id="KW-0574">Periplasm</keyword>
<keyword evidence="1 4" id="KW-0813">Transport</keyword>
<dbReference type="Pfam" id="PF03968">
    <property type="entry name" value="LptD_N"/>
    <property type="match status" value="1"/>
</dbReference>
<comment type="function">
    <text evidence="4">Involved in the assembly of lipopolysaccharide (LPS). Required for the translocation of LPS from the inner membrane to the outer membrane.</text>
</comment>
<dbReference type="EMBL" id="NESP01000001">
    <property type="protein sequence ID" value="PUE59229.1"/>
    <property type="molecule type" value="Genomic_DNA"/>
</dbReference>
<comment type="caution">
    <text evidence="6">The sequence shown here is derived from an EMBL/GenBank/DDBJ whole genome shotgun (WGS) entry which is preliminary data.</text>
</comment>
<reference evidence="6 7" key="1">
    <citation type="submission" date="2017-04" db="EMBL/GenBank/DDBJ databases">
        <title>Unexpected and diverse lifestyles within the genus Limnohabitans.</title>
        <authorList>
            <person name="Kasalicky V."/>
            <person name="Mehrshad M."/>
            <person name="Andrei S.-A."/>
            <person name="Salcher M."/>
            <person name="Kratochvilova H."/>
            <person name="Simek K."/>
            <person name="Ghai R."/>
        </authorList>
    </citation>
    <scope>NUCLEOTIDE SEQUENCE [LARGE SCALE GENOMIC DNA]</scope>
    <source>
        <strain evidence="6 7">MWH-C5</strain>
    </source>
</reference>
<dbReference type="InterPro" id="IPR052037">
    <property type="entry name" value="LPS_export_LptA"/>
</dbReference>
<comment type="similarity">
    <text evidence="4">Belongs to the LptA family.</text>
</comment>
<gene>
    <name evidence="4" type="primary">lptA</name>
    <name evidence="6" type="ORF">B9Z44_06385</name>
</gene>
<dbReference type="GO" id="GO:0001530">
    <property type="term" value="F:lipopolysaccharide binding"/>
    <property type="evidence" value="ECO:0007669"/>
    <property type="project" value="InterPro"/>
</dbReference>
<dbReference type="GO" id="GO:0017089">
    <property type="term" value="F:glycolipid transfer activity"/>
    <property type="evidence" value="ECO:0007669"/>
    <property type="project" value="TreeGrafter"/>
</dbReference>
<evidence type="ECO:0000259" key="5">
    <source>
        <dbReference type="Pfam" id="PF03968"/>
    </source>
</evidence>
<dbReference type="InterPro" id="IPR005653">
    <property type="entry name" value="OstA-like_N"/>
</dbReference>
<comment type="subcellular location">
    <subcellularLocation>
        <location evidence="4">Periplasm</location>
    </subcellularLocation>
</comment>
<dbReference type="PANTHER" id="PTHR36504">
    <property type="entry name" value="LIPOPOLYSACCHARIDE EXPORT SYSTEM PROTEIN LPTA"/>
    <property type="match status" value="1"/>
</dbReference>
<keyword evidence="2" id="KW-0732">Signal</keyword>
<dbReference type="AlphaFoldDB" id="A0A315EPT9"/>
<name>A0A315EPT9_9BURK</name>
<accession>A0A315EPT9</accession>
<dbReference type="GO" id="GO:0015920">
    <property type="term" value="P:lipopolysaccharide transport"/>
    <property type="evidence" value="ECO:0007669"/>
    <property type="project" value="UniProtKB-UniRule"/>
</dbReference>
<feature type="domain" description="Organic solvent tolerance-like N-terminal" evidence="5">
    <location>
        <begin position="20"/>
        <end position="135"/>
    </location>
</feature>
<evidence type="ECO:0000313" key="7">
    <source>
        <dbReference type="Proteomes" id="UP000251341"/>
    </source>
</evidence>
<dbReference type="Gene3D" id="2.60.450.10">
    <property type="entry name" value="Lipopolysaccharide (LPS) transport protein A like domain"/>
    <property type="match status" value="1"/>
</dbReference>
<dbReference type="Proteomes" id="UP000251341">
    <property type="component" value="Unassembled WGS sequence"/>
</dbReference>
<dbReference type="GO" id="GO:0030288">
    <property type="term" value="C:outer membrane-bounded periplasmic space"/>
    <property type="evidence" value="ECO:0007669"/>
    <property type="project" value="TreeGrafter"/>
</dbReference>
<dbReference type="GO" id="GO:0043165">
    <property type="term" value="P:Gram-negative-bacterium-type cell outer membrane assembly"/>
    <property type="evidence" value="ECO:0007669"/>
    <property type="project" value="UniProtKB-UniRule"/>
</dbReference>
<keyword evidence="7" id="KW-1185">Reference proteome</keyword>